<sequence length="320" mass="33962">MAAQSASKTVIYAALAGNALIAATKFAAGAYTGSSAMLSEAIHSLVDTGNQGLLLFGIARSRRPADDEHPFGYGMELYFWAFVVAILIFGLGAGISFYEGLAKISDPHPVTDYGINYAVLGAAMLFEGVAWFLAFREFNRIRGKRSLLDEVRQSKDPTVFTVLFEDSAAMLGLVAAFAGLLASQFLGLAWADAAASLAIAAILACTAVALAYETKSLLTGEAARGSTVAGLTRMALAEPAVRAVNELRTLHFGPNDILATISLDFHDRSTLADIEATVARLEREMKARFPTVTRIFIEAQAAEHHAADARRTKAAHGTGS</sequence>
<dbReference type="NCBIfam" id="TIGR01297">
    <property type="entry name" value="CDF"/>
    <property type="match status" value="1"/>
</dbReference>
<evidence type="ECO:0000256" key="4">
    <source>
        <dbReference type="ARBA" id="ARBA00022989"/>
    </source>
</evidence>
<feature type="transmembrane region" description="Helical" evidence="6">
    <location>
        <begin position="159"/>
        <end position="182"/>
    </location>
</feature>
<keyword evidence="9" id="KW-1185">Reference proteome</keyword>
<evidence type="ECO:0000256" key="5">
    <source>
        <dbReference type="ARBA" id="ARBA00023136"/>
    </source>
</evidence>
<keyword evidence="4 6" id="KW-1133">Transmembrane helix</keyword>
<dbReference type="InterPro" id="IPR058533">
    <property type="entry name" value="Cation_efflux_TM"/>
</dbReference>
<dbReference type="Proteomes" id="UP001595528">
    <property type="component" value="Unassembled WGS sequence"/>
</dbReference>
<dbReference type="InterPro" id="IPR040177">
    <property type="entry name" value="SLC30A9"/>
</dbReference>
<reference evidence="9" key="1">
    <citation type="journal article" date="2019" name="Int. J. Syst. Evol. Microbiol.">
        <title>The Global Catalogue of Microorganisms (GCM) 10K type strain sequencing project: providing services to taxonomists for standard genome sequencing and annotation.</title>
        <authorList>
            <consortium name="The Broad Institute Genomics Platform"/>
            <consortium name="The Broad Institute Genome Sequencing Center for Infectious Disease"/>
            <person name="Wu L."/>
            <person name="Ma J."/>
        </authorList>
    </citation>
    <scope>NUCLEOTIDE SEQUENCE [LARGE SCALE GENOMIC DNA]</scope>
    <source>
        <strain evidence="9">KCTC 42964</strain>
    </source>
</reference>
<evidence type="ECO:0000256" key="2">
    <source>
        <dbReference type="ARBA" id="ARBA00022448"/>
    </source>
</evidence>
<evidence type="ECO:0000256" key="1">
    <source>
        <dbReference type="ARBA" id="ARBA00004141"/>
    </source>
</evidence>
<keyword evidence="5 6" id="KW-0472">Membrane</keyword>
<evidence type="ECO:0000259" key="7">
    <source>
        <dbReference type="Pfam" id="PF01545"/>
    </source>
</evidence>
<organism evidence="8 9">
    <name type="scientific">Marinibaculum pumilum</name>
    <dbReference type="NCBI Taxonomy" id="1766165"/>
    <lineage>
        <taxon>Bacteria</taxon>
        <taxon>Pseudomonadati</taxon>
        <taxon>Pseudomonadota</taxon>
        <taxon>Alphaproteobacteria</taxon>
        <taxon>Rhodospirillales</taxon>
        <taxon>Rhodospirillaceae</taxon>
        <taxon>Marinibaculum</taxon>
    </lineage>
</organism>
<dbReference type="Gene3D" id="1.20.1510.10">
    <property type="entry name" value="Cation efflux protein transmembrane domain"/>
    <property type="match status" value="1"/>
</dbReference>
<evidence type="ECO:0000313" key="9">
    <source>
        <dbReference type="Proteomes" id="UP001595528"/>
    </source>
</evidence>
<dbReference type="RefSeq" id="WP_379905824.1">
    <property type="nucleotide sequence ID" value="NZ_JBHRTR010000048.1"/>
</dbReference>
<protein>
    <submittedName>
        <fullName evidence="8">Cation diffusion facilitator family transporter</fullName>
    </submittedName>
</protein>
<accession>A0ABV7L7B6</accession>
<feature type="domain" description="Cation efflux protein transmembrane" evidence="7">
    <location>
        <begin position="12"/>
        <end position="218"/>
    </location>
</feature>
<dbReference type="InterPro" id="IPR002524">
    <property type="entry name" value="Cation_efflux"/>
</dbReference>
<name>A0ABV7L7B6_9PROT</name>
<keyword evidence="2" id="KW-0813">Transport</keyword>
<dbReference type="SUPFAM" id="SSF160240">
    <property type="entry name" value="Cation efflux protein cytoplasmic domain-like"/>
    <property type="match status" value="1"/>
</dbReference>
<feature type="transmembrane region" description="Helical" evidence="6">
    <location>
        <begin position="118"/>
        <end position="138"/>
    </location>
</feature>
<evidence type="ECO:0000256" key="3">
    <source>
        <dbReference type="ARBA" id="ARBA00022692"/>
    </source>
</evidence>
<comment type="subcellular location">
    <subcellularLocation>
        <location evidence="1">Membrane</location>
        <topology evidence="1">Multi-pass membrane protein</topology>
    </subcellularLocation>
</comment>
<gene>
    <name evidence="8" type="ORF">ACFOGJ_25115</name>
</gene>
<dbReference type="InterPro" id="IPR027469">
    <property type="entry name" value="Cation_efflux_TMD_sf"/>
</dbReference>
<comment type="caution">
    <text evidence="8">The sequence shown here is derived from an EMBL/GenBank/DDBJ whole genome shotgun (WGS) entry which is preliminary data.</text>
</comment>
<proteinExistence type="predicted"/>
<dbReference type="PANTHER" id="PTHR13414:SF9">
    <property type="entry name" value="PROTON-COUPLED ZINC ANTIPORTER SLC30A9, MITOCHONDRIAL"/>
    <property type="match status" value="1"/>
</dbReference>
<dbReference type="SUPFAM" id="SSF161111">
    <property type="entry name" value="Cation efflux protein transmembrane domain-like"/>
    <property type="match status" value="1"/>
</dbReference>
<feature type="transmembrane region" description="Helical" evidence="6">
    <location>
        <begin position="77"/>
        <end position="98"/>
    </location>
</feature>
<dbReference type="InterPro" id="IPR036837">
    <property type="entry name" value="Cation_efflux_CTD_sf"/>
</dbReference>
<feature type="transmembrane region" description="Helical" evidence="6">
    <location>
        <begin position="188"/>
        <end position="212"/>
    </location>
</feature>
<dbReference type="Gene3D" id="3.30.70.1350">
    <property type="entry name" value="Cation efflux protein, cytoplasmic domain"/>
    <property type="match status" value="1"/>
</dbReference>
<dbReference type="Pfam" id="PF01545">
    <property type="entry name" value="Cation_efflux"/>
    <property type="match status" value="1"/>
</dbReference>
<evidence type="ECO:0000313" key="8">
    <source>
        <dbReference type="EMBL" id="MFC3230553.1"/>
    </source>
</evidence>
<dbReference type="PANTHER" id="PTHR13414">
    <property type="entry name" value="HUEL-CATION TRANSPORTER"/>
    <property type="match status" value="1"/>
</dbReference>
<keyword evidence="3 6" id="KW-0812">Transmembrane</keyword>
<evidence type="ECO:0000256" key="6">
    <source>
        <dbReference type="SAM" id="Phobius"/>
    </source>
</evidence>
<dbReference type="EMBL" id="JBHRTR010000048">
    <property type="protein sequence ID" value="MFC3230553.1"/>
    <property type="molecule type" value="Genomic_DNA"/>
</dbReference>